<dbReference type="InterPro" id="IPR003649">
    <property type="entry name" value="Bbox_C"/>
</dbReference>
<dbReference type="InterPro" id="IPR017903">
    <property type="entry name" value="COS_domain"/>
</dbReference>
<sequence length="169" mass="18635">GEGGSSAVARTDPRLARAAQENCSELEAQVEAQVRALVLALEERRASLLEFVRADRDVRLRALREQVTQCTGKLQQTTGLIQFCIEALKETDPPAFLQVGSMLITRVANADLTWYKDVATQARISPHADLTLDDQSARRAITHLNFIQMKRESRGGASEGGRDRMAMIA</sequence>
<dbReference type="AlphaFoldDB" id="A0A9C6XVM8"/>
<dbReference type="RefSeq" id="XP_052132615.1">
    <property type="nucleotide sequence ID" value="XM_052276655.1"/>
</dbReference>
<dbReference type="OrthoDB" id="295536at2759"/>
<dbReference type="Proteomes" id="UP000504606">
    <property type="component" value="Unplaced"/>
</dbReference>
<dbReference type="GO" id="GO:0007411">
    <property type="term" value="P:axon guidance"/>
    <property type="evidence" value="ECO:0007669"/>
    <property type="project" value="TreeGrafter"/>
</dbReference>
<dbReference type="GeneID" id="127752090"/>
<dbReference type="PANTHER" id="PTHR24099">
    <property type="entry name" value="E3 UBIQUITIN-PROTEIN LIGASE TRIM36-RELATED"/>
    <property type="match status" value="1"/>
</dbReference>
<name>A0A9C6XVM8_FRAOC</name>
<gene>
    <name evidence="4" type="primary">LOC127752090</name>
</gene>
<keyword evidence="1" id="KW-0175">Coiled coil</keyword>
<reference evidence="4" key="1">
    <citation type="submission" date="2025-08" db="UniProtKB">
        <authorList>
            <consortium name="RefSeq"/>
        </authorList>
    </citation>
    <scope>IDENTIFICATION</scope>
    <source>
        <tissue evidence="4">Whole organism</tissue>
    </source>
</reference>
<evidence type="ECO:0000313" key="4">
    <source>
        <dbReference type="RefSeq" id="XP_052132615.1"/>
    </source>
</evidence>
<evidence type="ECO:0000313" key="3">
    <source>
        <dbReference type="Proteomes" id="UP000504606"/>
    </source>
</evidence>
<dbReference type="Gene3D" id="1.20.5.170">
    <property type="match status" value="1"/>
</dbReference>
<dbReference type="PROSITE" id="PS51262">
    <property type="entry name" value="COS"/>
    <property type="match status" value="1"/>
</dbReference>
<keyword evidence="3" id="KW-1185">Reference proteome</keyword>
<evidence type="ECO:0000256" key="1">
    <source>
        <dbReference type="ARBA" id="ARBA00023054"/>
    </source>
</evidence>
<dbReference type="GO" id="GO:0043005">
    <property type="term" value="C:neuron projection"/>
    <property type="evidence" value="ECO:0007669"/>
    <property type="project" value="TreeGrafter"/>
</dbReference>
<evidence type="ECO:0000259" key="2">
    <source>
        <dbReference type="PROSITE" id="PS51262"/>
    </source>
</evidence>
<organism evidence="3 4">
    <name type="scientific">Frankliniella occidentalis</name>
    <name type="common">Western flower thrips</name>
    <name type="synonym">Euthrips occidentalis</name>
    <dbReference type="NCBI Taxonomy" id="133901"/>
    <lineage>
        <taxon>Eukaryota</taxon>
        <taxon>Metazoa</taxon>
        <taxon>Ecdysozoa</taxon>
        <taxon>Arthropoda</taxon>
        <taxon>Hexapoda</taxon>
        <taxon>Insecta</taxon>
        <taxon>Pterygota</taxon>
        <taxon>Neoptera</taxon>
        <taxon>Paraneoptera</taxon>
        <taxon>Thysanoptera</taxon>
        <taxon>Terebrantia</taxon>
        <taxon>Thripoidea</taxon>
        <taxon>Thripidae</taxon>
        <taxon>Frankliniella</taxon>
    </lineage>
</organism>
<dbReference type="PANTHER" id="PTHR24099:SF15">
    <property type="entry name" value="E3 UBIQUITIN-PROTEIN LIGASE TRIM9"/>
    <property type="match status" value="1"/>
</dbReference>
<protein>
    <submittedName>
        <fullName evidence="4">E3 ubiquitin-protein ligase TRIM9-like</fullName>
    </submittedName>
</protein>
<dbReference type="KEGG" id="foc:127752090"/>
<dbReference type="SMART" id="SM00502">
    <property type="entry name" value="BBC"/>
    <property type="match status" value="1"/>
</dbReference>
<dbReference type="InterPro" id="IPR050617">
    <property type="entry name" value="E3_ligase_FN3/SPRY"/>
</dbReference>
<proteinExistence type="predicted"/>
<feature type="non-terminal residue" evidence="4">
    <location>
        <position position="1"/>
    </location>
</feature>
<feature type="domain" description="COS" evidence="2">
    <location>
        <begin position="88"/>
        <end position="147"/>
    </location>
</feature>
<accession>A0A9C6XVM8</accession>